<keyword evidence="6" id="KW-0378">Hydrolase</keyword>
<dbReference type="PANTHER" id="PTHR42648">
    <property type="entry name" value="TRANSPOSASE, PUTATIVE-RELATED"/>
    <property type="match status" value="1"/>
</dbReference>
<dbReference type="GO" id="GO:0003887">
    <property type="term" value="F:DNA-directed DNA polymerase activity"/>
    <property type="evidence" value="ECO:0007669"/>
    <property type="project" value="UniProtKB-KW"/>
</dbReference>
<keyword evidence="11" id="KW-0808">Transferase</keyword>
<comment type="catalytic activity">
    <reaction evidence="15">
        <text>DNA(n) + a 2'-deoxyribonucleoside 5'-triphosphate = DNA(n+1) + diphosphate</text>
        <dbReference type="Rhea" id="RHEA:22508"/>
        <dbReference type="Rhea" id="RHEA-COMP:17339"/>
        <dbReference type="Rhea" id="RHEA-COMP:17340"/>
        <dbReference type="ChEBI" id="CHEBI:33019"/>
        <dbReference type="ChEBI" id="CHEBI:61560"/>
        <dbReference type="ChEBI" id="CHEBI:173112"/>
        <dbReference type="EC" id="2.7.7.7"/>
    </reaction>
</comment>
<keyword evidence="13" id="KW-0511">Multifunctional enzyme</keyword>
<dbReference type="Pfam" id="PF25597">
    <property type="entry name" value="SH3_retrovirus"/>
    <property type="match status" value="1"/>
</dbReference>
<comment type="catalytic activity">
    <reaction evidence="14">
        <text>DNA(n) + a 2'-deoxyribonucleoside 5'-triphosphate = DNA(n+1) + diphosphate</text>
        <dbReference type="Rhea" id="RHEA:22508"/>
        <dbReference type="Rhea" id="RHEA-COMP:17339"/>
        <dbReference type="Rhea" id="RHEA-COMP:17340"/>
        <dbReference type="ChEBI" id="CHEBI:33019"/>
        <dbReference type="ChEBI" id="CHEBI:61560"/>
        <dbReference type="ChEBI" id="CHEBI:173112"/>
        <dbReference type="EC" id="2.7.7.49"/>
    </reaction>
</comment>
<dbReference type="Pfam" id="PF07727">
    <property type="entry name" value="RVT_2"/>
    <property type="match status" value="1"/>
</dbReference>
<dbReference type="Gene3D" id="3.30.420.10">
    <property type="entry name" value="Ribonuclease H-like superfamily/Ribonuclease H"/>
    <property type="match status" value="1"/>
</dbReference>
<dbReference type="GO" id="GO:0015074">
    <property type="term" value="P:DNA integration"/>
    <property type="evidence" value="ECO:0007669"/>
    <property type="project" value="UniProtKB-KW"/>
</dbReference>
<evidence type="ECO:0000256" key="2">
    <source>
        <dbReference type="ARBA" id="ARBA00022695"/>
    </source>
</evidence>
<dbReference type="GO" id="GO:0005634">
    <property type="term" value="C:nucleus"/>
    <property type="evidence" value="ECO:0007669"/>
    <property type="project" value="UniProtKB-ARBA"/>
</dbReference>
<gene>
    <name evidence="18" type="ORF">RHS01_10533</name>
</gene>
<keyword evidence="4" id="KW-0479">Metal-binding</keyword>
<keyword evidence="7" id="KW-0460">Magnesium</keyword>
<evidence type="ECO:0000256" key="8">
    <source>
        <dbReference type="ARBA" id="ARBA00022884"/>
    </source>
</evidence>
<keyword evidence="8" id="KW-0694">RNA-binding</keyword>
<dbReference type="GO" id="GO:0003964">
    <property type="term" value="F:RNA-directed DNA polymerase activity"/>
    <property type="evidence" value="ECO:0007669"/>
    <property type="project" value="UniProtKB-KW"/>
</dbReference>
<sequence>MFVHLLKHKNEFPARFRELVASLENQTGNRIVSLRTNGGGKYCSDKFEGWMKTKGIGHQKTKANSSLSNGVAERGIRTMGDFNQTMREDANLPAKYWGYAILHSALLWNITPKKFPRRQDPRRTWARVPNNKQTKLQPKSIKCTYLGYAPNRKAHLLVIRSTGKIFTLRDVVFDKGGETRQRIIIEDNDNLENAKEVSEKVGESEKPKNVRDKVKEQEPDVLTRVDDKPLISNEPPPTRRSTRISRPPARYGSNVGGSARIAMSSNWEYKSAFAALKMDNAPQNFKEAMSQDNSHLWMQAMIEEIDSITKHRVWMATQRPSGKNIVGCMWVYSYKLGPDGEIVQYKARLVAKGYSQQPGIDYSKISSPVAASDAFCILLALTTLGNLELLQLDIKTAFLHGNLDEEIYMEQPEGFDDGSENVWRLVKALYGLKQAARAFYLRLKEVLEGIGFTRCESDYAVFIKQDENNLAIILAHVDDMLLAGKPLTYLEEIKSKLRELFELVDLGEAKMFVGVKIERDRNEGTLKNITEAIHQ</sequence>
<keyword evidence="9" id="KW-0229">DNA integration</keyword>
<name>A0A8H7I3A4_9AGAM</name>
<dbReference type="GO" id="GO:0004519">
    <property type="term" value="F:endonuclease activity"/>
    <property type="evidence" value="ECO:0007669"/>
    <property type="project" value="UniProtKB-KW"/>
</dbReference>
<evidence type="ECO:0000256" key="15">
    <source>
        <dbReference type="ARBA" id="ARBA00049244"/>
    </source>
</evidence>
<evidence type="ECO:0000259" key="17">
    <source>
        <dbReference type="PROSITE" id="PS50994"/>
    </source>
</evidence>
<evidence type="ECO:0000313" key="19">
    <source>
        <dbReference type="Proteomes" id="UP000614334"/>
    </source>
</evidence>
<dbReference type="InterPro" id="IPR001584">
    <property type="entry name" value="Integrase_cat-core"/>
</dbReference>
<evidence type="ECO:0000256" key="3">
    <source>
        <dbReference type="ARBA" id="ARBA00022722"/>
    </source>
</evidence>
<keyword evidence="11" id="KW-0239">DNA-directed DNA polymerase</keyword>
<dbReference type="GO" id="GO:0003723">
    <property type="term" value="F:RNA binding"/>
    <property type="evidence" value="ECO:0007669"/>
    <property type="project" value="UniProtKB-KW"/>
</dbReference>
<dbReference type="SUPFAM" id="SSF53098">
    <property type="entry name" value="Ribonuclease H-like"/>
    <property type="match status" value="1"/>
</dbReference>
<keyword evidence="12" id="KW-0233">DNA recombination</keyword>
<dbReference type="InterPro" id="IPR043502">
    <property type="entry name" value="DNA/RNA_pol_sf"/>
</dbReference>
<evidence type="ECO:0000256" key="1">
    <source>
        <dbReference type="ARBA" id="ARBA00022578"/>
    </source>
</evidence>
<dbReference type="PROSITE" id="PS50994">
    <property type="entry name" value="INTEGRASE"/>
    <property type="match status" value="1"/>
</dbReference>
<keyword evidence="1" id="KW-0815">Transposition</keyword>
<dbReference type="InterPro" id="IPR057670">
    <property type="entry name" value="SH3_retrovirus"/>
</dbReference>
<dbReference type="PANTHER" id="PTHR42648:SF11">
    <property type="entry name" value="TRANSPOSON TY4-P GAG-POL POLYPROTEIN"/>
    <property type="match status" value="1"/>
</dbReference>
<evidence type="ECO:0000256" key="5">
    <source>
        <dbReference type="ARBA" id="ARBA00022759"/>
    </source>
</evidence>
<evidence type="ECO:0000256" key="11">
    <source>
        <dbReference type="ARBA" id="ARBA00022932"/>
    </source>
</evidence>
<keyword evidence="5" id="KW-0255">Endonuclease</keyword>
<evidence type="ECO:0000256" key="6">
    <source>
        <dbReference type="ARBA" id="ARBA00022801"/>
    </source>
</evidence>
<evidence type="ECO:0000256" key="10">
    <source>
        <dbReference type="ARBA" id="ARBA00022918"/>
    </source>
</evidence>
<organism evidence="18 19">
    <name type="scientific">Rhizoctonia solani</name>
    <dbReference type="NCBI Taxonomy" id="456999"/>
    <lineage>
        <taxon>Eukaryota</taxon>
        <taxon>Fungi</taxon>
        <taxon>Dikarya</taxon>
        <taxon>Basidiomycota</taxon>
        <taxon>Agaricomycotina</taxon>
        <taxon>Agaricomycetes</taxon>
        <taxon>Cantharellales</taxon>
        <taxon>Ceratobasidiaceae</taxon>
        <taxon>Rhizoctonia</taxon>
    </lineage>
</organism>
<keyword evidence="3" id="KW-0540">Nuclease</keyword>
<reference evidence="18" key="1">
    <citation type="submission" date="2020-09" db="EMBL/GenBank/DDBJ databases">
        <title>Comparative genome analyses of four rice-infecting Rhizoctonia solani isolates reveal extensive enrichment of homogalacturonan modification genes.</title>
        <authorList>
            <person name="Lee D.-Y."/>
            <person name="Jeon J."/>
            <person name="Kim K.-T."/>
            <person name="Cheong K."/>
            <person name="Song H."/>
            <person name="Choi G."/>
            <person name="Ko J."/>
            <person name="Opiyo S.O."/>
            <person name="Zuo S."/>
            <person name="Madhav S."/>
            <person name="Lee Y.-H."/>
            <person name="Wang G.-L."/>
        </authorList>
    </citation>
    <scope>NUCLEOTIDE SEQUENCE</scope>
    <source>
        <strain evidence="18">AG1-IA B2</strain>
    </source>
</reference>
<evidence type="ECO:0000256" key="9">
    <source>
        <dbReference type="ARBA" id="ARBA00022908"/>
    </source>
</evidence>
<keyword evidence="2" id="KW-0548">Nucleotidyltransferase</keyword>
<feature type="compositionally biased region" description="Basic and acidic residues" evidence="16">
    <location>
        <begin position="195"/>
        <end position="229"/>
    </location>
</feature>
<dbReference type="InterPro" id="IPR036397">
    <property type="entry name" value="RNaseH_sf"/>
</dbReference>
<dbReference type="GO" id="GO:0016787">
    <property type="term" value="F:hydrolase activity"/>
    <property type="evidence" value="ECO:0007669"/>
    <property type="project" value="UniProtKB-KW"/>
</dbReference>
<protein>
    <submittedName>
        <fullName evidence="18">GAG-pre-integrase domain</fullName>
    </submittedName>
</protein>
<keyword evidence="10" id="KW-0695">RNA-directed DNA polymerase</keyword>
<feature type="domain" description="Integrase catalytic" evidence="17">
    <location>
        <begin position="1"/>
        <end position="129"/>
    </location>
</feature>
<evidence type="ECO:0000256" key="4">
    <source>
        <dbReference type="ARBA" id="ARBA00022723"/>
    </source>
</evidence>
<dbReference type="GO" id="GO:0046872">
    <property type="term" value="F:metal ion binding"/>
    <property type="evidence" value="ECO:0007669"/>
    <property type="project" value="UniProtKB-KW"/>
</dbReference>
<dbReference type="SUPFAM" id="SSF56672">
    <property type="entry name" value="DNA/RNA polymerases"/>
    <property type="match status" value="1"/>
</dbReference>
<dbReference type="InterPro" id="IPR039537">
    <property type="entry name" value="Retrotran_Ty1/copia-like"/>
</dbReference>
<dbReference type="GO" id="GO:0006310">
    <property type="term" value="P:DNA recombination"/>
    <property type="evidence" value="ECO:0007669"/>
    <property type="project" value="UniProtKB-KW"/>
</dbReference>
<evidence type="ECO:0000256" key="16">
    <source>
        <dbReference type="SAM" id="MobiDB-lite"/>
    </source>
</evidence>
<dbReference type="InterPro" id="IPR012337">
    <property type="entry name" value="RNaseH-like_sf"/>
</dbReference>
<dbReference type="Proteomes" id="UP000614334">
    <property type="component" value="Unassembled WGS sequence"/>
</dbReference>
<evidence type="ECO:0000256" key="7">
    <source>
        <dbReference type="ARBA" id="ARBA00022842"/>
    </source>
</evidence>
<evidence type="ECO:0000256" key="13">
    <source>
        <dbReference type="ARBA" id="ARBA00023268"/>
    </source>
</evidence>
<dbReference type="InterPro" id="IPR013103">
    <property type="entry name" value="RVT_2"/>
</dbReference>
<evidence type="ECO:0000313" key="18">
    <source>
        <dbReference type="EMBL" id="KAF8748801.1"/>
    </source>
</evidence>
<accession>A0A8H7I3A4</accession>
<evidence type="ECO:0000256" key="14">
    <source>
        <dbReference type="ARBA" id="ARBA00048173"/>
    </source>
</evidence>
<dbReference type="GO" id="GO:0032196">
    <property type="term" value="P:transposition"/>
    <property type="evidence" value="ECO:0007669"/>
    <property type="project" value="UniProtKB-KW"/>
</dbReference>
<feature type="region of interest" description="Disordered" evidence="16">
    <location>
        <begin position="195"/>
        <end position="254"/>
    </location>
</feature>
<evidence type="ECO:0000256" key="12">
    <source>
        <dbReference type="ARBA" id="ARBA00023172"/>
    </source>
</evidence>
<dbReference type="EMBL" id="JACYCF010000033">
    <property type="protein sequence ID" value="KAF8748801.1"/>
    <property type="molecule type" value="Genomic_DNA"/>
</dbReference>
<comment type="caution">
    <text evidence="18">The sequence shown here is derived from an EMBL/GenBank/DDBJ whole genome shotgun (WGS) entry which is preliminary data.</text>
</comment>
<proteinExistence type="predicted"/>
<dbReference type="AlphaFoldDB" id="A0A8H7I3A4"/>